<protein>
    <submittedName>
        <fullName evidence="2">Competence protein ComGF</fullName>
    </submittedName>
</protein>
<keyword evidence="1" id="KW-0472">Membrane</keyword>
<dbReference type="AlphaFoldDB" id="A0A380BQW8"/>
<feature type="transmembrane region" description="Helical" evidence="1">
    <location>
        <begin position="12"/>
        <end position="38"/>
    </location>
</feature>
<reference evidence="2 3" key="1">
    <citation type="submission" date="2018-06" db="EMBL/GenBank/DDBJ databases">
        <authorList>
            <consortium name="Pathogen Informatics"/>
            <person name="Doyle S."/>
        </authorList>
    </citation>
    <scope>NUCLEOTIDE SEQUENCE [LARGE SCALE GENOMIC DNA]</scope>
    <source>
        <strain evidence="3">ATCC 11859 / DSM 33 / NCIB 8841 / NCTC 4822</strain>
    </source>
</reference>
<dbReference type="EMBL" id="UGYZ01000002">
    <property type="protein sequence ID" value="SUJ04306.1"/>
    <property type="molecule type" value="Genomic_DNA"/>
</dbReference>
<sequence>MHRIRRLASQEGYTLLECILQVMIFALFAQLFLLFFYWKGPIERQYTEHSATAWEMFAADFQAELTHLHSFEVYHNGEGVRFRTDRGLIAIEQRNHVIRKSIDGLGHVPFLTHVSSAQFSLQHPTLVVNVTMQDGTRKERNFTIGDYSQ</sequence>
<dbReference type="InterPro" id="IPR016977">
    <property type="entry name" value="ComGF"/>
</dbReference>
<evidence type="ECO:0000313" key="3">
    <source>
        <dbReference type="Proteomes" id="UP000254519"/>
    </source>
</evidence>
<gene>
    <name evidence="2" type="ORF">NCTC4822_01555</name>
</gene>
<dbReference type="NCBIfam" id="NF041002">
    <property type="entry name" value="pilin_ComGF"/>
    <property type="match status" value="1"/>
</dbReference>
<organism evidence="2 3">
    <name type="scientific">Sporosarcina pasteurii</name>
    <name type="common">Bacillus pasteurii</name>
    <dbReference type="NCBI Taxonomy" id="1474"/>
    <lineage>
        <taxon>Bacteria</taxon>
        <taxon>Bacillati</taxon>
        <taxon>Bacillota</taxon>
        <taxon>Bacilli</taxon>
        <taxon>Bacillales</taxon>
        <taxon>Caryophanaceae</taxon>
        <taxon>Sporosarcina</taxon>
    </lineage>
</organism>
<dbReference type="RefSeq" id="WP_115361027.1">
    <property type="nucleotide sequence ID" value="NZ_CP038012.1"/>
</dbReference>
<dbReference type="Proteomes" id="UP000254519">
    <property type="component" value="Unassembled WGS sequence"/>
</dbReference>
<keyword evidence="1" id="KW-1133">Transmembrane helix</keyword>
<evidence type="ECO:0000313" key="2">
    <source>
        <dbReference type="EMBL" id="SUJ04306.1"/>
    </source>
</evidence>
<proteinExistence type="predicted"/>
<keyword evidence="1" id="KW-0812">Transmembrane</keyword>
<keyword evidence="3" id="KW-1185">Reference proteome</keyword>
<evidence type="ECO:0000256" key="1">
    <source>
        <dbReference type="SAM" id="Phobius"/>
    </source>
</evidence>
<accession>A0A380BQW8</accession>
<dbReference type="Pfam" id="PF15980">
    <property type="entry name" value="ComGF"/>
    <property type="match status" value="1"/>
</dbReference>
<dbReference type="OrthoDB" id="2361316at2"/>
<name>A0A380BQW8_SPOPA</name>